<reference evidence="3 4" key="1">
    <citation type="submission" date="2019-06" db="EMBL/GenBank/DDBJ databases">
        <title>Flavobacterium sp. MaA-Y11 from geoumgang.</title>
        <authorList>
            <person name="Jeong S."/>
        </authorList>
    </citation>
    <scope>NUCLEOTIDE SEQUENCE [LARGE SCALE GENOMIC DNA]</scope>
    <source>
        <strain evidence="3 4">MaA-Y11</strain>
    </source>
</reference>
<name>A0A501PZW5_9FLAO</name>
<dbReference type="CDD" id="cd02199">
    <property type="entry name" value="YjgF_YER057c_UK114_like_1"/>
    <property type="match status" value="1"/>
</dbReference>
<organism evidence="3 4">
    <name type="scientific">Flavobacterium microcysteis</name>
    <dbReference type="NCBI Taxonomy" id="2596891"/>
    <lineage>
        <taxon>Bacteria</taxon>
        <taxon>Pseudomonadati</taxon>
        <taxon>Bacteroidota</taxon>
        <taxon>Flavobacteriia</taxon>
        <taxon>Flavobacteriales</taxon>
        <taxon>Flavobacteriaceae</taxon>
        <taxon>Flavobacterium</taxon>
    </lineage>
</organism>
<dbReference type="GO" id="GO:0016491">
    <property type="term" value="F:oxidoreductase activity"/>
    <property type="evidence" value="ECO:0007669"/>
    <property type="project" value="InterPro"/>
</dbReference>
<feature type="signal peptide" evidence="1">
    <location>
        <begin position="1"/>
        <end position="22"/>
    </location>
</feature>
<keyword evidence="1" id="KW-0732">Signal</keyword>
<feature type="chain" id="PRO_5021201672" evidence="1">
    <location>
        <begin position="23"/>
        <end position="383"/>
    </location>
</feature>
<dbReference type="Proteomes" id="UP000319175">
    <property type="component" value="Unassembled WGS sequence"/>
</dbReference>
<dbReference type="Gene3D" id="3.30.1330.40">
    <property type="entry name" value="RutC-like"/>
    <property type="match status" value="1"/>
</dbReference>
<dbReference type="SUPFAM" id="SSF55298">
    <property type="entry name" value="YjgF-like"/>
    <property type="match status" value="1"/>
</dbReference>
<proteinExistence type="predicted"/>
<evidence type="ECO:0000259" key="2">
    <source>
        <dbReference type="PROSITE" id="PS50902"/>
    </source>
</evidence>
<dbReference type="SUPFAM" id="SSF52218">
    <property type="entry name" value="Flavoproteins"/>
    <property type="match status" value="1"/>
</dbReference>
<dbReference type="PANTHER" id="PTHR43760:SF1">
    <property type="entry name" value="ENDORIBONUCLEASE L-PSP_CHORISMATE MUTASE-LIKE DOMAIN-CONTAINING PROTEIN"/>
    <property type="match status" value="1"/>
</dbReference>
<dbReference type="PANTHER" id="PTHR43760">
    <property type="entry name" value="ENDORIBONUCLEASE-RELATED"/>
    <property type="match status" value="1"/>
</dbReference>
<dbReference type="InterPro" id="IPR035959">
    <property type="entry name" value="RutC-like_sf"/>
</dbReference>
<dbReference type="PROSITE" id="PS50902">
    <property type="entry name" value="FLAVODOXIN_LIKE"/>
    <property type="match status" value="1"/>
</dbReference>
<dbReference type="GO" id="GO:0010181">
    <property type="term" value="F:FMN binding"/>
    <property type="evidence" value="ECO:0007669"/>
    <property type="project" value="InterPro"/>
</dbReference>
<sequence>MKKSYSFLIGILVLFVINTAMAQKQTAKVLVLIYSDNGGTYELAKEIAKGIESGQNVQATIKQVKASDNPKLKNIPVATVEELATYDGIAFGSPVYFGNISTGMSEFLSKTIGLWTSHALEGKPATVFMSAGSGAGKELALQSFWNSLAVHGMVLVPNGISGYENIDKTIPQGNSVLGTTSLASLNTVERPSKSERYLAEVQGKNFAKVAYALRGDEKVKSGNKAEVAENKIDVNQVLKDKNIVLPSLPKPVGNYELYARSGNLIFINQVALKNGKIVNPGKVGVNVTEEQVKEATAVTMLNVLAILKEAAGGDLNRVKKCVQLIGTFNTPDTYTKHAELMNPASDLTVEIFGDKGKHTRNTSGASSLPVGSSVSIQAIFEVE</sequence>
<protein>
    <submittedName>
        <fullName evidence="3">NAD(P)H:quinone oxidoreductase</fullName>
    </submittedName>
</protein>
<dbReference type="RefSeq" id="WP_140002146.1">
    <property type="nucleotide sequence ID" value="NZ_VFJE01000056.1"/>
</dbReference>
<gene>
    <name evidence="3" type="ORF">FJA49_16145</name>
</gene>
<dbReference type="InterPro" id="IPR013813">
    <property type="entry name" value="Endoribo_LPSP/chorism_mut-like"/>
</dbReference>
<accession>A0A501PZW5</accession>
<dbReference type="InterPro" id="IPR005025">
    <property type="entry name" value="FMN_Rdtase-like_dom"/>
</dbReference>
<dbReference type="Pfam" id="PF03358">
    <property type="entry name" value="FMN_red"/>
    <property type="match status" value="1"/>
</dbReference>
<dbReference type="AlphaFoldDB" id="A0A501PZW5"/>
<keyword evidence="4" id="KW-1185">Reference proteome</keyword>
<dbReference type="Pfam" id="PF14588">
    <property type="entry name" value="YjgF_endoribonc"/>
    <property type="match status" value="1"/>
</dbReference>
<evidence type="ECO:0000313" key="3">
    <source>
        <dbReference type="EMBL" id="TPD65718.1"/>
    </source>
</evidence>
<evidence type="ECO:0000256" key="1">
    <source>
        <dbReference type="SAM" id="SignalP"/>
    </source>
</evidence>
<reference evidence="3 4" key="2">
    <citation type="submission" date="2019-06" db="EMBL/GenBank/DDBJ databases">
        <authorList>
            <person name="Seo Y."/>
        </authorList>
    </citation>
    <scope>NUCLEOTIDE SEQUENCE [LARGE SCALE GENOMIC DNA]</scope>
    <source>
        <strain evidence="3 4">MaA-Y11</strain>
    </source>
</reference>
<dbReference type="Gene3D" id="3.40.50.360">
    <property type="match status" value="1"/>
</dbReference>
<comment type="caution">
    <text evidence="3">The sequence shown here is derived from an EMBL/GenBank/DDBJ whole genome shotgun (WGS) entry which is preliminary data.</text>
</comment>
<dbReference type="OrthoDB" id="9806350at2"/>
<evidence type="ECO:0000313" key="4">
    <source>
        <dbReference type="Proteomes" id="UP000319175"/>
    </source>
</evidence>
<dbReference type="InterPro" id="IPR029039">
    <property type="entry name" value="Flavoprotein-like_sf"/>
</dbReference>
<dbReference type="InterPro" id="IPR008254">
    <property type="entry name" value="Flavodoxin/NO_synth"/>
</dbReference>
<dbReference type="EMBL" id="VFJE01000056">
    <property type="protein sequence ID" value="TPD65718.1"/>
    <property type="molecule type" value="Genomic_DNA"/>
</dbReference>
<feature type="domain" description="Flavodoxin-like" evidence="2">
    <location>
        <begin position="29"/>
        <end position="207"/>
    </location>
</feature>